<evidence type="ECO:0000313" key="1">
    <source>
        <dbReference type="EMBL" id="RFZ40172.1"/>
    </source>
</evidence>
<name>A0A3E2MUR8_MYCMR</name>
<proteinExistence type="predicted"/>
<sequence length="119" mass="12577">MLEGEDRLHQSEDSGTGLHVAEIGLGRCQSAGPVDAVNPSQALEFDWVTHWGTGAVGLDQANAGPVDAGRGQCGAIHRGLRLYRRRGDVDGVAVLVGGRSAHYGQNPIAVSLRIREPLE</sequence>
<organism evidence="1 2">
    <name type="scientific">Mycobacterium marinum</name>
    <dbReference type="NCBI Taxonomy" id="1781"/>
    <lineage>
        <taxon>Bacteria</taxon>
        <taxon>Bacillati</taxon>
        <taxon>Actinomycetota</taxon>
        <taxon>Actinomycetes</taxon>
        <taxon>Mycobacteriales</taxon>
        <taxon>Mycobacteriaceae</taxon>
        <taxon>Mycobacterium</taxon>
        <taxon>Mycobacterium ulcerans group</taxon>
    </lineage>
</organism>
<reference evidence="1 2" key="1">
    <citation type="journal article" date="2018" name="Sci. Rep.">
        <title>Extensive genomic diversity among Mycobacterium marinum strains revealed by whole genome sequencing.</title>
        <authorList>
            <person name="Das S."/>
            <person name="Pettersson B.M."/>
            <person name="Behra P.R."/>
            <person name="Mallick A."/>
            <person name="Cheramie M."/>
            <person name="Ramesh M."/>
            <person name="Shirreff L."/>
            <person name="DuCote T."/>
            <person name="Dasgupta S."/>
            <person name="Ennis D.G."/>
            <person name="Kirsebom L.A."/>
        </authorList>
    </citation>
    <scope>NUCLEOTIDE SEQUENCE [LARGE SCALE GENOMIC DNA]</scope>
    <source>
        <strain evidence="1 2">Davis1</strain>
    </source>
</reference>
<evidence type="ECO:0000313" key="2">
    <source>
        <dbReference type="Proteomes" id="UP000257451"/>
    </source>
</evidence>
<comment type="caution">
    <text evidence="1">The sequence shown here is derived from an EMBL/GenBank/DDBJ whole genome shotgun (WGS) entry which is preliminary data.</text>
</comment>
<protein>
    <submittedName>
        <fullName evidence="1">Uncharacterized protein</fullName>
    </submittedName>
</protein>
<dbReference type="AlphaFoldDB" id="A0A3E2MUR8"/>
<dbReference type="AntiFam" id="ANF00248">
    <property type="entry name" value="Shadow ORF (opposite ppsD)"/>
</dbReference>
<dbReference type="EMBL" id="PEDF01000093">
    <property type="protein sequence ID" value="RFZ40172.1"/>
    <property type="molecule type" value="Genomic_DNA"/>
</dbReference>
<accession>A0A3E2MUR8</accession>
<dbReference type="Proteomes" id="UP000257451">
    <property type="component" value="Unassembled WGS sequence"/>
</dbReference>
<gene>
    <name evidence="1" type="ORF">DAVIS_03052</name>
</gene>